<organism evidence="1 2">
    <name type="scientific">Planococcus glaciei</name>
    <dbReference type="NCBI Taxonomy" id="459472"/>
    <lineage>
        <taxon>Bacteria</taxon>
        <taxon>Bacillati</taxon>
        <taxon>Bacillota</taxon>
        <taxon>Bacilli</taxon>
        <taxon>Bacillales</taxon>
        <taxon>Caryophanaceae</taxon>
        <taxon>Planococcus</taxon>
    </lineage>
</organism>
<keyword evidence="2" id="KW-1185">Reference proteome</keyword>
<reference evidence="2" key="1">
    <citation type="submission" date="2020-06" db="EMBL/GenBank/DDBJ databases">
        <title>Isolation of Planomicrobium glaciei.</title>
        <authorList>
            <person name="Malisova L."/>
            <person name="Safrankova R."/>
            <person name="Jakubu V."/>
            <person name="Spanelova P."/>
        </authorList>
    </citation>
    <scope>NUCLEOTIDE SEQUENCE [LARGE SCALE GENOMIC DNA]</scope>
    <source>
        <strain evidence="2">NRL-ATB46093</strain>
    </source>
</reference>
<dbReference type="Proteomes" id="UP000509222">
    <property type="component" value="Chromosome"/>
</dbReference>
<accession>A0A7H8Q9T6</accession>
<gene>
    <name evidence="1" type="ORF">HF394_06420</name>
</gene>
<sequence length="152" mass="17365">MASIMYAAECPQCGRSAFADNYYKIDVTYIHCRRCGYNAVTSRNPEEARRYGHDVHENPGYGVCLSITKEGHLEMTLFNCFPVDVEQCKAEILATDPELKKSFLVTYTEGVFEIILGTPFENFHLPFKEYAEKMYEKHGDIEGFEGLVPIEN</sequence>
<proteinExistence type="predicted"/>
<dbReference type="EMBL" id="CP051177">
    <property type="protein sequence ID" value="QKX50251.1"/>
    <property type="molecule type" value="Genomic_DNA"/>
</dbReference>
<dbReference type="AlphaFoldDB" id="A0A7H8Q9T6"/>
<evidence type="ECO:0000313" key="1">
    <source>
        <dbReference type="EMBL" id="QKX50251.1"/>
    </source>
</evidence>
<evidence type="ECO:0000313" key="2">
    <source>
        <dbReference type="Proteomes" id="UP000509222"/>
    </source>
</evidence>
<name>A0A7H8Q9T6_9BACL</name>
<protein>
    <submittedName>
        <fullName evidence="1">Uncharacterized protein</fullName>
    </submittedName>
</protein>
<dbReference type="RefSeq" id="WP_176294301.1">
    <property type="nucleotide sequence ID" value="NZ_CP051177.1"/>
</dbReference>